<proteinExistence type="predicted"/>
<evidence type="ECO:0000313" key="3">
    <source>
        <dbReference type="Proteomes" id="UP000636800"/>
    </source>
</evidence>
<dbReference type="AlphaFoldDB" id="A0A835QTL9"/>
<accession>A0A835QTL9</accession>
<evidence type="ECO:0000313" key="2">
    <source>
        <dbReference type="EMBL" id="KAG0482000.1"/>
    </source>
</evidence>
<sequence length="266" mass="29879">MSESLGRRTDETLVIVTHQMRLAPKKDRARIAMFWLCILSLVNVHKKRGYDESQGLLPFEFHGMIRSQVVQKAAEKFPMKSCDIYFVFKSVPDCLASAGPLSSNISTWFRLGLDKEESSMFAIVYHFFLQQEVYSYIRVSARRQKMEARRDDEEVCVWERYGGGEIAQPDPDGRPAGIVPVVEPAVARVRSVHFSCRRASARAALVGIGRGLEYGSRVSAGKRNHPQTAVVPTRDAHCAAHAIARSAKCTKQVFIAHTGELTRVQR</sequence>
<evidence type="ECO:0000313" key="1">
    <source>
        <dbReference type="EMBL" id="KAG0479421.1"/>
    </source>
</evidence>
<keyword evidence="3" id="KW-1185">Reference proteome</keyword>
<reference evidence="3 4" key="1">
    <citation type="journal article" date="2020" name="Nat. Food">
        <title>A phased Vanilla planifolia genome enables genetic improvement of flavour and production.</title>
        <authorList>
            <person name="Hasing T."/>
            <person name="Tang H."/>
            <person name="Brym M."/>
            <person name="Khazi F."/>
            <person name="Huang T."/>
            <person name="Chambers A.H."/>
        </authorList>
    </citation>
    <scope>NUCLEOTIDE SEQUENCE [LARGE SCALE GENOMIC DNA]</scope>
    <source>
        <tissue evidence="1">Leaf</tissue>
    </source>
</reference>
<dbReference type="EMBL" id="JADCNM010000005">
    <property type="protein sequence ID" value="KAG0482000.1"/>
    <property type="molecule type" value="Genomic_DNA"/>
</dbReference>
<dbReference type="Proteomes" id="UP000639772">
    <property type="component" value="Unassembled WGS sequence"/>
</dbReference>
<organism evidence="1 3">
    <name type="scientific">Vanilla planifolia</name>
    <name type="common">Vanilla</name>
    <dbReference type="NCBI Taxonomy" id="51239"/>
    <lineage>
        <taxon>Eukaryota</taxon>
        <taxon>Viridiplantae</taxon>
        <taxon>Streptophyta</taxon>
        <taxon>Embryophyta</taxon>
        <taxon>Tracheophyta</taxon>
        <taxon>Spermatophyta</taxon>
        <taxon>Magnoliopsida</taxon>
        <taxon>Liliopsida</taxon>
        <taxon>Asparagales</taxon>
        <taxon>Orchidaceae</taxon>
        <taxon>Vanilloideae</taxon>
        <taxon>Vanilleae</taxon>
        <taxon>Vanilla</taxon>
    </lineage>
</organism>
<protein>
    <submittedName>
        <fullName evidence="1">Uncharacterized protein</fullName>
    </submittedName>
</protein>
<dbReference type="Proteomes" id="UP000636800">
    <property type="component" value="Chromosome 5"/>
</dbReference>
<dbReference type="EMBL" id="JADCNL010000005">
    <property type="protein sequence ID" value="KAG0479421.1"/>
    <property type="molecule type" value="Genomic_DNA"/>
</dbReference>
<evidence type="ECO:0000313" key="4">
    <source>
        <dbReference type="Proteomes" id="UP000639772"/>
    </source>
</evidence>
<comment type="caution">
    <text evidence="1">The sequence shown here is derived from an EMBL/GenBank/DDBJ whole genome shotgun (WGS) entry which is preliminary data.</text>
</comment>
<name>A0A835QTL9_VANPL</name>
<gene>
    <name evidence="2" type="ORF">HPP92_010084</name>
    <name evidence="1" type="ORF">HPP92_010279</name>
</gene>